<dbReference type="Pfam" id="PF02254">
    <property type="entry name" value="TrkA_N"/>
    <property type="match status" value="1"/>
</dbReference>
<dbReference type="Gene3D" id="3.40.50.720">
    <property type="entry name" value="NAD(P)-binding Rossmann-like Domain"/>
    <property type="match status" value="1"/>
</dbReference>
<proteinExistence type="predicted"/>
<organism evidence="3 4">
    <name type="scientific">Geomicrobium sediminis</name>
    <dbReference type="NCBI Taxonomy" id="1347788"/>
    <lineage>
        <taxon>Bacteria</taxon>
        <taxon>Bacillati</taxon>
        <taxon>Bacillota</taxon>
        <taxon>Bacilli</taxon>
        <taxon>Bacillales</taxon>
        <taxon>Geomicrobium</taxon>
    </lineage>
</organism>
<dbReference type="InterPro" id="IPR003148">
    <property type="entry name" value="RCK_N"/>
</dbReference>
<dbReference type="InterPro" id="IPR036721">
    <property type="entry name" value="RCK_C_sf"/>
</dbReference>
<dbReference type="Gene3D" id="3.30.70.1450">
    <property type="entry name" value="Regulator of K+ conductance, C-terminal domain"/>
    <property type="match status" value="1"/>
</dbReference>
<evidence type="ECO:0000313" key="3">
    <source>
        <dbReference type="EMBL" id="MBM7633219.1"/>
    </source>
</evidence>
<evidence type="ECO:0000313" key="4">
    <source>
        <dbReference type="Proteomes" id="UP000741863"/>
    </source>
</evidence>
<dbReference type="InterPro" id="IPR036291">
    <property type="entry name" value="NAD(P)-bd_dom_sf"/>
</dbReference>
<dbReference type="PANTHER" id="PTHR43833:SF7">
    <property type="entry name" value="KTR SYSTEM POTASSIUM UPTAKE PROTEIN C"/>
    <property type="match status" value="1"/>
</dbReference>
<dbReference type="InterPro" id="IPR050721">
    <property type="entry name" value="Trk_Ktr_HKT_K-transport"/>
</dbReference>
<dbReference type="EMBL" id="JAFBEC010000006">
    <property type="protein sequence ID" value="MBM7633219.1"/>
    <property type="molecule type" value="Genomic_DNA"/>
</dbReference>
<comment type="caution">
    <text evidence="3">The sequence shown here is derived from an EMBL/GenBank/DDBJ whole genome shotgun (WGS) entry which is preliminary data.</text>
</comment>
<reference evidence="3 4" key="1">
    <citation type="submission" date="2021-01" db="EMBL/GenBank/DDBJ databases">
        <title>Genomic Encyclopedia of Type Strains, Phase IV (KMG-IV): sequencing the most valuable type-strain genomes for metagenomic binning, comparative biology and taxonomic classification.</title>
        <authorList>
            <person name="Goeker M."/>
        </authorList>
    </citation>
    <scope>NUCLEOTIDE SEQUENCE [LARGE SCALE GENOMIC DNA]</scope>
    <source>
        <strain evidence="3 4">DSM 25540</strain>
    </source>
</reference>
<dbReference type="InterPro" id="IPR006037">
    <property type="entry name" value="RCK_C"/>
</dbReference>
<dbReference type="SUPFAM" id="SSF51735">
    <property type="entry name" value="NAD(P)-binding Rossmann-fold domains"/>
    <property type="match status" value="1"/>
</dbReference>
<protein>
    <submittedName>
        <fullName evidence="3">Trk system potassium uptake protein TrkA</fullName>
    </submittedName>
</protein>
<dbReference type="Pfam" id="PF02080">
    <property type="entry name" value="TrkA_C"/>
    <property type="match status" value="1"/>
</dbReference>
<dbReference type="SUPFAM" id="SSF116726">
    <property type="entry name" value="TrkA C-terminal domain-like"/>
    <property type="match status" value="1"/>
</dbReference>
<feature type="domain" description="RCK C-terminal" evidence="2">
    <location>
        <begin position="135"/>
        <end position="220"/>
    </location>
</feature>
<dbReference type="PANTHER" id="PTHR43833">
    <property type="entry name" value="POTASSIUM CHANNEL PROTEIN 2-RELATED-RELATED"/>
    <property type="match status" value="1"/>
</dbReference>
<gene>
    <name evidence="3" type="ORF">JOD17_002313</name>
</gene>
<dbReference type="PROSITE" id="PS51201">
    <property type="entry name" value="RCK_N"/>
    <property type="match status" value="1"/>
</dbReference>
<name>A0ABS2PCR1_9BACL</name>
<evidence type="ECO:0000259" key="1">
    <source>
        <dbReference type="PROSITE" id="PS51201"/>
    </source>
</evidence>
<dbReference type="PROSITE" id="PS51202">
    <property type="entry name" value="RCK_C"/>
    <property type="match status" value="1"/>
</dbReference>
<accession>A0ABS2PCR1</accession>
<evidence type="ECO:0000259" key="2">
    <source>
        <dbReference type="PROSITE" id="PS51202"/>
    </source>
</evidence>
<sequence length="223" mass="24808">MRKEFVVIGLGRFGLSVARTLIQNGHDVLAIDQNEQVVQEISSDATYAVQIDATDEAALEQLGIHKYTHAIVGIGEDLKASILVTLLLKELQVGTITAKAKDEHHGKVLSKIGADHVIFPEMDMGKRLGNLLSSNNLIDYLELSKEYNIEEVRAPKGLNQCLVKDVNHNKKYNCTIIAIKNQQGEVNISPNDTTMIKENDVLMIVGKHDAIEKIHHDFEKHAR</sequence>
<dbReference type="RefSeq" id="WP_204697810.1">
    <property type="nucleotide sequence ID" value="NZ_JAFBEC010000006.1"/>
</dbReference>
<feature type="domain" description="RCK N-terminal" evidence="1">
    <location>
        <begin position="2"/>
        <end position="118"/>
    </location>
</feature>
<dbReference type="Proteomes" id="UP000741863">
    <property type="component" value="Unassembled WGS sequence"/>
</dbReference>
<keyword evidence="4" id="KW-1185">Reference proteome</keyword>